<keyword evidence="3" id="KW-1185">Reference proteome</keyword>
<protein>
    <submittedName>
        <fullName evidence="2">Uncharacterized protein</fullName>
    </submittedName>
</protein>
<organism evidence="2 3">
    <name type="scientific">Tanacetum coccineum</name>
    <dbReference type="NCBI Taxonomy" id="301880"/>
    <lineage>
        <taxon>Eukaryota</taxon>
        <taxon>Viridiplantae</taxon>
        <taxon>Streptophyta</taxon>
        <taxon>Embryophyta</taxon>
        <taxon>Tracheophyta</taxon>
        <taxon>Spermatophyta</taxon>
        <taxon>Magnoliopsida</taxon>
        <taxon>eudicotyledons</taxon>
        <taxon>Gunneridae</taxon>
        <taxon>Pentapetalae</taxon>
        <taxon>asterids</taxon>
        <taxon>campanulids</taxon>
        <taxon>Asterales</taxon>
        <taxon>Asteraceae</taxon>
        <taxon>Asteroideae</taxon>
        <taxon>Anthemideae</taxon>
        <taxon>Anthemidinae</taxon>
        <taxon>Tanacetum</taxon>
    </lineage>
</organism>
<feature type="compositionally biased region" description="Polar residues" evidence="1">
    <location>
        <begin position="75"/>
        <end position="86"/>
    </location>
</feature>
<reference evidence="2" key="2">
    <citation type="submission" date="2022-01" db="EMBL/GenBank/DDBJ databases">
        <authorList>
            <person name="Yamashiro T."/>
            <person name="Shiraishi A."/>
            <person name="Satake H."/>
            <person name="Nakayama K."/>
        </authorList>
    </citation>
    <scope>NUCLEOTIDE SEQUENCE</scope>
</reference>
<sequence>MRDEGAFGVYNPRQGCFWVGIAAGTAGGGEGMSCVVGLCANSRGVCVGVVVSPEGPSSSNPIPDSIPKGSGGNHKGQSSSDRSLSGNEDGLTLQSVYDLCVSLCKQVTTQVAQIKDLKAQIKQLKKKAKPVISHHNAWIKSVSMKKRLARKKS</sequence>
<reference evidence="2" key="1">
    <citation type="journal article" date="2022" name="Int. J. Mol. Sci.">
        <title>Draft Genome of Tanacetum Coccineum: Genomic Comparison of Closely Related Tanacetum-Family Plants.</title>
        <authorList>
            <person name="Yamashiro T."/>
            <person name="Shiraishi A."/>
            <person name="Nakayama K."/>
            <person name="Satake H."/>
        </authorList>
    </citation>
    <scope>NUCLEOTIDE SEQUENCE</scope>
</reference>
<feature type="compositionally biased region" description="Low complexity" evidence="1">
    <location>
        <begin position="53"/>
        <end position="67"/>
    </location>
</feature>
<gene>
    <name evidence="2" type="ORF">Tco_1122319</name>
</gene>
<feature type="region of interest" description="Disordered" evidence="1">
    <location>
        <begin position="53"/>
        <end position="87"/>
    </location>
</feature>
<proteinExistence type="predicted"/>
<dbReference type="Proteomes" id="UP001151760">
    <property type="component" value="Unassembled WGS sequence"/>
</dbReference>
<evidence type="ECO:0000256" key="1">
    <source>
        <dbReference type="SAM" id="MobiDB-lite"/>
    </source>
</evidence>
<evidence type="ECO:0000313" key="2">
    <source>
        <dbReference type="EMBL" id="GJU05889.1"/>
    </source>
</evidence>
<comment type="caution">
    <text evidence="2">The sequence shown here is derived from an EMBL/GenBank/DDBJ whole genome shotgun (WGS) entry which is preliminary data.</text>
</comment>
<name>A0ABQ5J094_9ASTR</name>
<accession>A0ABQ5J094</accession>
<evidence type="ECO:0000313" key="3">
    <source>
        <dbReference type="Proteomes" id="UP001151760"/>
    </source>
</evidence>
<dbReference type="EMBL" id="BQNB010021387">
    <property type="protein sequence ID" value="GJU05889.1"/>
    <property type="molecule type" value="Genomic_DNA"/>
</dbReference>